<reference evidence="1" key="1">
    <citation type="submission" date="2023-10" db="EMBL/GenBank/DDBJ databases">
        <title>Genome assembly of Pristionchus species.</title>
        <authorList>
            <person name="Yoshida K."/>
            <person name="Sommer R.J."/>
        </authorList>
    </citation>
    <scope>NUCLEOTIDE SEQUENCE</scope>
    <source>
        <strain evidence="1">RS0144</strain>
    </source>
</reference>
<dbReference type="Proteomes" id="UP001432027">
    <property type="component" value="Unassembled WGS sequence"/>
</dbReference>
<dbReference type="AlphaFoldDB" id="A0AAV5TEY6"/>
<gene>
    <name evidence="1" type="ORF">PENTCL1PPCAC_12751</name>
</gene>
<feature type="non-terminal residue" evidence="1">
    <location>
        <position position="1"/>
    </location>
</feature>
<comment type="caution">
    <text evidence="1">The sequence shown here is derived from an EMBL/GenBank/DDBJ whole genome shotgun (WGS) entry which is preliminary data.</text>
</comment>
<sequence>RARAANEERLRAMREAAERLHQEEKAKWRAQISDMLLAMRDFLWSQELEQQWASRLSGLRNAHTPV</sequence>
<protein>
    <submittedName>
        <fullName evidence="1">Uncharacterized protein</fullName>
    </submittedName>
</protein>
<evidence type="ECO:0000313" key="1">
    <source>
        <dbReference type="EMBL" id="GMS90576.1"/>
    </source>
</evidence>
<proteinExistence type="predicted"/>
<dbReference type="EMBL" id="BTSX01000003">
    <property type="protein sequence ID" value="GMS90576.1"/>
    <property type="molecule type" value="Genomic_DNA"/>
</dbReference>
<name>A0AAV5TEY6_9BILA</name>
<evidence type="ECO:0000313" key="2">
    <source>
        <dbReference type="Proteomes" id="UP001432027"/>
    </source>
</evidence>
<feature type="non-terminal residue" evidence="1">
    <location>
        <position position="66"/>
    </location>
</feature>
<keyword evidence="2" id="KW-1185">Reference proteome</keyword>
<accession>A0AAV5TEY6</accession>
<organism evidence="1 2">
    <name type="scientific">Pristionchus entomophagus</name>
    <dbReference type="NCBI Taxonomy" id="358040"/>
    <lineage>
        <taxon>Eukaryota</taxon>
        <taxon>Metazoa</taxon>
        <taxon>Ecdysozoa</taxon>
        <taxon>Nematoda</taxon>
        <taxon>Chromadorea</taxon>
        <taxon>Rhabditida</taxon>
        <taxon>Rhabditina</taxon>
        <taxon>Diplogasteromorpha</taxon>
        <taxon>Diplogasteroidea</taxon>
        <taxon>Neodiplogasteridae</taxon>
        <taxon>Pristionchus</taxon>
    </lineage>
</organism>